<sequence>MTQSRYRNTKKKEGFNEASSWKMTDTRLRERETQAYLTTPARKRRNSFALVTRRAESLAGGLEDTARQPLGTTPL</sequence>
<dbReference type="AlphaFoldDB" id="A0A5B7IJE2"/>
<evidence type="ECO:0000256" key="1">
    <source>
        <dbReference type="SAM" id="MobiDB-lite"/>
    </source>
</evidence>
<proteinExistence type="predicted"/>
<name>A0A5B7IJE2_PORTR</name>
<evidence type="ECO:0000313" key="2">
    <source>
        <dbReference type="EMBL" id="MPC85541.1"/>
    </source>
</evidence>
<reference evidence="2 3" key="1">
    <citation type="submission" date="2019-05" db="EMBL/GenBank/DDBJ databases">
        <title>Another draft genome of Portunus trituberculatus and its Hox gene families provides insights of decapod evolution.</title>
        <authorList>
            <person name="Jeong J.-H."/>
            <person name="Song I."/>
            <person name="Kim S."/>
            <person name="Choi T."/>
            <person name="Kim D."/>
            <person name="Ryu S."/>
            <person name="Kim W."/>
        </authorList>
    </citation>
    <scope>NUCLEOTIDE SEQUENCE [LARGE SCALE GENOMIC DNA]</scope>
    <source>
        <tissue evidence="2">Muscle</tissue>
    </source>
</reference>
<dbReference type="EMBL" id="VSRR010068746">
    <property type="protein sequence ID" value="MPC85541.1"/>
    <property type="molecule type" value="Genomic_DNA"/>
</dbReference>
<feature type="region of interest" description="Disordered" evidence="1">
    <location>
        <begin position="1"/>
        <end position="22"/>
    </location>
</feature>
<gene>
    <name evidence="2" type="ORF">E2C01_080322</name>
</gene>
<accession>A0A5B7IJE2</accession>
<evidence type="ECO:0000313" key="3">
    <source>
        <dbReference type="Proteomes" id="UP000324222"/>
    </source>
</evidence>
<comment type="caution">
    <text evidence="2">The sequence shown here is derived from an EMBL/GenBank/DDBJ whole genome shotgun (WGS) entry which is preliminary data.</text>
</comment>
<dbReference type="Proteomes" id="UP000324222">
    <property type="component" value="Unassembled WGS sequence"/>
</dbReference>
<protein>
    <submittedName>
        <fullName evidence="2">Uncharacterized protein</fullName>
    </submittedName>
</protein>
<keyword evidence="3" id="KW-1185">Reference proteome</keyword>
<organism evidence="2 3">
    <name type="scientific">Portunus trituberculatus</name>
    <name type="common">Swimming crab</name>
    <name type="synonym">Neptunus trituberculatus</name>
    <dbReference type="NCBI Taxonomy" id="210409"/>
    <lineage>
        <taxon>Eukaryota</taxon>
        <taxon>Metazoa</taxon>
        <taxon>Ecdysozoa</taxon>
        <taxon>Arthropoda</taxon>
        <taxon>Crustacea</taxon>
        <taxon>Multicrustacea</taxon>
        <taxon>Malacostraca</taxon>
        <taxon>Eumalacostraca</taxon>
        <taxon>Eucarida</taxon>
        <taxon>Decapoda</taxon>
        <taxon>Pleocyemata</taxon>
        <taxon>Brachyura</taxon>
        <taxon>Eubrachyura</taxon>
        <taxon>Portunoidea</taxon>
        <taxon>Portunidae</taxon>
        <taxon>Portuninae</taxon>
        <taxon>Portunus</taxon>
    </lineage>
</organism>